<dbReference type="Pfam" id="PF09481">
    <property type="entry name" value="CRISPR_Cse1"/>
    <property type="match status" value="1"/>
</dbReference>
<comment type="caution">
    <text evidence="1">The sequence shown here is derived from an EMBL/GenBank/DDBJ whole genome shotgun (WGS) entry which is preliminary data.</text>
</comment>
<dbReference type="InterPro" id="IPR013381">
    <property type="entry name" value="CRISPR-assoc_prot_Cse1"/>
</dbReference>
<keyword evidence="2" id="KW-1185">Reference proteome</keyword>
<dbReference type="NCBIfam" id="TIGR02547">
    <property type="entry name" value="casA_cse1"/>
    <property type="match status" value="1"/>
</dbReference>
<name>A0AAE4AMC4_9BACT</name>
<evidence type="ECO:0000313" key="1">
    <source>
        <dbReference type="EMBL" id="MDQ0288265.1"/>
    </source>
</evidence>
<gene>
    <name evidence="1" type="ORF">J3R75_000372</name>
</gene>
<dbReference type="Proteomes" id="UP001238163">
    <property type="component" value="Unassembled WGS sequence"/>
</dbReference>
<accession>A0AAE4AMC4</accession>
<sequence>MTEHTFNLIDNGWIHVQSGNDLQSLRQIFTRLELRRLSGNPVEKIAILRLLLAITHAAVSLPNRKAWLQLSLQDLSDIVCSYLDSWHDRFFLHGEQPFMQFRQLDQGKTSPFSVAQLNVATGNKVVLNSWNMPTPIDPPGKVMALLRQSFFACSGKKFDNDIALSPGHAKKPSGTYGTLTGFCGYLHTYLLGETLLDTVKNNLLTDDDLKQLPFAGLGRPFWEDMPDGELSKRAQGYKSSYQGQLLPMDKFVFLKEDGMVMTEGITYDTYKTGLVDPAITMRQDGKDIKTVWAKTDKKPWRELTALLAFLKLDAINKSPHFLSMGLEKLAYSQGIVMRFWTGGMQLSSNAGEQYISGMDDYVESEFHIPISVSTQGGFDFFQQMITELERLAKITYSSVVNYYDILNTEQKVANALVAASKFWEAMEPRAQLILDLAFSCSADKQPKIEEEMNVWRKTVLRVYNQSCAKDSARQMTAWVKASPKFSAQTKKGK</sequence>
<evidence type="ECO:0000313" key="2">
    <source>
        <dbReference type="Proteomes" id="UP001238163"/>
    </source>
</evidence>
<organism evidence="1 2">
    <name type="scientific">Oligosphaera ethanolica</name>
    <dbReference type="NCBI Taxonomy" id="760260"/>
    <lineage>
        <taxon>Bacteria</taxon>
        <taxon>Pseudomonadati</taxon>
        <taxon>Lentisphaerota</taxon>
        <taxon>Oligosphaeria</taxon>
        <taxon>Oligosphaerales</taxon>
        <taxon>Oligosphaeraceae</taxon>
        <taxon>Oligosphaera</taxon>
    </lineage>
</organism>
<reference evidence="1" key="1">
    <citation type="submission" date="2023-07" db="EMBL/GenBank/DDBJ databases">
        <title>Genomic Encyclopedia of Type Strains, Phase IV (KMG-IV): sequencing the most valuable type-strain genomes for metagenomic binning, comparative biology and taxonomic classification.</title>
        <authorList>
            <person name="Goeker M."/>
        </authorList>
    </citation>
    <scope>NUCLEOTIDE SEQUENCE</scope>
    <source>
        <strain evidence="1">DSM 24202</strain>
    </source>
</reference>
<dbReference type="RefSeq" id="WP_307259578.1">
    <property type="nucleotide sequence ID" value="NZ_JAUSVL010000001.1"/>
</dbReference>
<protein>
    <submittedName>
        <fullName evidence="1">CRISPR system Cascade subunit CasA</fullName>
    </submittedName>
</protein>
<proteinExistence type="predicted"/>
<dbReference type="EMBL" id="JAUSVL010000001">
    <property type="protein sequence ID" value="MDQ0288265.1"/>
    <property type="molecule type" value="Genomic_DNA"/>
</dbReference>
<dbReference type="AlphaFoldDB" id="A0AAE4AMC4"/>